<feature type="transmembrane region" description="Helical" evidence="14">
    <location>
        <begin position="375"/>
        <end position="395"/>
    </location>
</feature>
<comment type="function">
    <text evidence="11 14">Dol-P-Man:Man(5)GlcNAc(2)-PP-Dol alpha-1,3-mannosyltransferase that operates in the biosynthetic pathway of dolichol-linked oligosaccharides, the glycan precursors employed in protein asparagine (N)-glycosylation. The assembly of dolichol-linked oligosaccharides begins on the cytosolic side of the endoplasmic reticulum membrane and finishes in its lumen. The sequential addition of sugars to dolichol pyrophosphate produces dolichol-linked oligosaccharides containing fourteen sugars, including two GlcNAcs, nine mannoses and three glucoses. Once assembled, the oligosaccharide is transferred from the lipid to nascent proteins by oligosaccharyltransferases. In the lumen of the endoplasmic reticulum, adds the first dolichyl beta-D-mannosyl phosphate derived mannose in an alpha-1,3 linkage to Man(5)GlcNAc(2)-PP-dolichol to produce Man(6)GlcNAc(2)-PP-dolichol.</text>
</comment>
<comment type="catalytic activity">
    <reaction evidence="12 14">
        <text>an alpha-D-Man-(1-&gt;2)-alpha-D-Man-(1-&gt;2)-alpha-D-Man-(1-&gt;3)-[alpha-D-Man-(1-&gt;6)]-beta-D-Man-(1-&gt;4)-beta-D-GlcNAc-(1-&gt;4)-alpha-D-GlcNAc-diphospho-di-trans,poly-cis-dolichol + a di-trans,poly-cis-dolichyl beta-D-mannosyl phosphate = an alpha-D-Man-(1-&gt;2)-alpha-D-Man-(1-&gt;2)-alpha-D-Man-(1-&gt;3)-[alpha-D-Man-(1-&gt;3)-alpha-D-Man-(1-&gt;6)]-beta-D-Man-(1-&gt;4)-beta-D-GlcNAc-(1-&gt;4)-alpha-D-GlcNAc-diphospho-di-trans,poly-cis-dolichol + a di-trans,poly-cis-dolichyl phosphate + H(+)</text>
        <dbReference type="Rhea" id="RHEA:29527"/>
        <dbReference type="Rhea" id="RHEA-COMP:19498"/>
        <dbReference type="Rhea" id="RHEA-COMP:19501"/>
        <dbReference type="Rhea" id="RHEA-COMP:19516"/>
        <dbReference type="Rhea" id="RHEA-COMP:19517"/>
        <dbReference type="ChEBI" id="CHEBI:15378"/>
        <dbReference type="ChEBI" id="CHEBI:57683"/>
        <dbReference type="ChEBI" id="CHEBI:58211"/>
        <dbReference type="ChEBI" id="CHEBI:132515"/>
        <dbReference type="ChEBI" id="CHEBI:132516"/>
        <dbReference type="EC" id="2.4.1.258"/>
    </reaction>
    <physiologicalReaction direction="left-to-right" evidence="12 14">
        <dbReference type="Rhea" id="RHEA:29528"/>
    </physiologicalReaction>
</comment>
<evidence type="ECO:0000256" key="13">
    <source>
        <dbReference type="ARBA" id="ARBA00093457"/>
    </source>
</evidence>
<keyword evidence="16" id="KW-1185">Reference proteome</keyword>
<keyword evidence="5 14" id="KW-0328">Glycosyltransferase</keyword>
<keyword evidence="7 14" id="KW-0812">Transmembrane</keyword>
<evidence type="ECO:0000256" key="10">
    <source>
        <dbReference type="ARBA" id="ARBA00023136"/>
    </source>
</evidence>
<evidence type="ECO:0000256" key="3">
    <source>
        <dbReference type="ARBA" id="ARBA00011964"/>
    </source>
</evidence>
<evidence type="ECO:0000313" key="16">
    <source>
        <dbReference type="Proteomes" id="UP000800094"/>
    </source>
</evidence>
<gene>
    <name evidence="15" type="ORF">BU26DRAFT_525595</name>
</gene>
<dbReference type="GO" id="GO:0052925">
    <property type="term" value="F:dol-P-Man:Man(5)GlcNAc(2)-PP-Dol alpha-1,3-mannosyltransferase activity"/>
    <property type="evidence" value="ECO:0007669"/>
    <property type="project" value="UniProtKB-EC"/>
</dbReference>
<dbReference type="GO" id="GO:0005789">
    <property type="term" value="C:endoplasmic reticulum membrane"/>
    <property type="evidence" value="ECO:0007669"/>
    <property type="project" value="UniProtKB-SubCell"/>
</dbReference>
<evidence type="ECO:0000256" key="2">
    <source>
        <dbReference type="ARBA" id="ARBA00004922"/>
    </source>
</evidence>
<comment type="similarity">
    <text evidence="13">Belongs to the glycosyltransferase ALG3 family.</text>
</comment>
<keyword evidence="9 14" id="KW-1133">Transmembrane helix</keyword>
<proteinExistence type="inferred from homology"/>
<feature type="transmembrane region" description="Helical" evidence="14">
    <location>
        <begin position="334"/>
        <end position="355"/>
    </location>
</feature>
<dbReference type="InterPro" id="IPR007873">
    <property type="entry name" value="Glycosyltransferase_ALG3"/>
</dbReference>
<comment type="pathway">
    <text evidence="2 14">Protein modification; protein glycosylation.</text>
</comment>
<reference evidence="15" key="1">
    <citation type="journal article" date="2020" name="Stud. Mycol.">
        <title>101 Dothideomycetes genomes: a test case for predicting lifestyles and emergence of pathogens.</title>
        <authorList>
            <person name="Haridas S."/>
            <person name="Albert R."/>
            <person name="Binder M."/>
            <person name="Bloem J."/>
            <person name="Labutti K."/>
            <person name="Salamov A."/>
            <person name="Andreopoulos B."/>
            <person name="Baker S."/>
            <person name="Barry K."/>
            <person name="Bills G."/>
            <person name="Bluhm B."/>
            <person name="Cannon C."/>
            <person name="Castanera R."/>
            <person name="Culley D."/>
            <person name="Daum C."/>
            <person name="Ezra D."/>
            <person name="Gonzalez J."/>
            <person name="Henrissat B."/>
            <person name="Kuo A."/>
            <person name="Liang C."/>
            <person name="Lipzen A."/>
            <person name="Lutzoni F."/>
            <person name="Magnuson J."/>
            <person name="Mondo S."/>
            <person name="Nolan M."/>
            <person name="Ohm R."/>
            <person name="Pangilinan J."/>
            <person name="Park H.-J."/>
            <person name="Ramirez L."/>
            <person name="Alfaro M."/>
            <person name="Sun H."/>
            <person name="Tritt A."/>
            <person name="Yoshinaga Y."/>
            <person name="Zwiers L.-H."/>
            <person name="Turgeon B."/>
            <person name="Goodwin S."/>
            <person name="Spatafora J."/>
            <person name="Crous P."/>
            <person name="Grigoriev I."/>
        </authorList>
    </citation>
    <scope>NUCLEOTIDE SEQUENCE</scope>
    <source>
        <strain evidence="15">CBS 122368</strain>
    </source>
</reference>
<dbReference type="OrthoDB" id="20028at2759"/>
<comment type="subcellular location">
    <subcellularLocation>
        <location evidence="1 14">Endoplasmic reticulum membrane</location>
        <topology evidence="1 14">Multi-pass membrane protein</topology>
    </subcellularLocation>
</comment>
<protein>
    <recommendedName>
        <fullName evidence="4 14">Dol-P-Man:Man(5)GlcNAc(2)-PP-Dol alpha-1,3-mannosyltransferase</fullName>
        <ecNumber evidence="3 14">2.4.1.258</ecNumber>
    </recommendedName>
    <alternativeName>
        <fullName evidence="14">Dol-P-Man-dependent alpha(1-3)-mannosyltransferase</fullName>
    </alternativeName>
</protein>
<evidence type="ECO:0000256" key="7">
    <source>
        <dbReference type="ARBA" id="ARBA00022692"/>
    </source>
</evidence>
<evidence type="ECO:0000313" key="15">
    <source>
        <dbReference type="EMBL" id="KAF2241068.1"/>
    </source>
</evidence>
<keyword evidence="10 14" id="KW-0472">Membrane</keyword>
<feature type="transmembrane region" description="Helical" evidence="14">
    <location>
        <begin position="169"/>
        <end position="194"/>
    </location>
</feature>
<evidence type="ECO:0000256" key="12">
    <source>
        <dbReference type="ARBA" id="ARBA00049506"/>
    </source>
</evidence>
<evidence type="ECO:0000256" key="9">
    <source>
        <dbReference type="ARBA" id="ARBA00022989"/>
    </source>
</evidence>
<feature type="transmembrane region" description="Helical" evidence="14">
    <location>
        <begin position="63"/>
        <end position="83"/>
    </location>
</feature>
<dbReference type="RefSeq" id="XP_033676072.1">
    <property type="nucleotide sequence ID" value="XM_033830541.1"/>
</dbReference>
<evidence type="ECO:0000256" key="11">
    <source>
        <dbReference type="ARBA" id="ARBA00044743"/>
    </source>
</evidence>
<name>A0A6A6HTI3_9PLEO</name>
<keyword evidence="8 14" id="KW-0256">Endoplasmic reticulum</keyword>
<dbReference type="AlphaFoldDB" id="A0A6A6HTI3"/>
<dbReference type="PANTHER" id="PTHR12646">
    <property type="entry name" value="NOT56 - RELATED"/>
    <property type="match status" value="1"/>
</dbReference>
<dbReference type="EMBL" id="ML987214">
    <property type="protein sequence ID" value="KAF2241068.1"/>
    <property type="molecule type" value="Genomic_DNA"/>
</dbReference>
<evidence type="ECO:0000256" key="1">
    <source>
        <dbReference type="ARBA" id="ARBA00004477"/>
    </source>
</evidence>
<sequence length="418" mass="48808">MESIKDLATNPAHTRWMYPLLLLADAALCGVIIEKFPYTEIDWTTYMEHIEIYNKGERDYKNIVGSTGPLVYPGAHVLIYRILYWLTDKGTNIQLAQYIFGLVYLGTLAVVLQCYRNVKVPPYVFPMLILSKRLHSIFMLRCFNDCFAALGLWAAIYCYQTEYWHWGSFFYTTGLNVKMSLLLPLPAIGVMLLQALPSREAVTQAMIIFQVSIGYGYPFRKRAPSYFPRAFQLTRQFLYKWTVNWRFVPESVFLSKPFAISLLLIHFALLYWFFRTRWIKPSKRQPREFFQMIREEPRDQEQIARRTTPDFIMTSMLTATAIGMLCARSLHYQFYAYIAWATPFLLWKAGFHPIVQYALWGAQEWAWNVYPSTPASSATVVGVLAVTVLGAWWGTRKEYEGVERRGKLEEEQEHEHAE</sequence>
<dbReference type="GeneID" id="54583871"/>
<dbReference type="Proteomes" id="UP000800094">
    <property type="component" value="Unassembled WGS sequence"/>
</dbReference>
<accession>A0A6A6HTI3</accession>
<feature type="transmembrane region" description="Helical" evidence="14">
    <location>
        <begin position="95"/>
        <end position="115"/>
    </location>
</feature>
<evidence type="ECO:0000256" key="6">
    <source>
        <dbReference type="ARBA" id="ARBA00022679"/>
    </source>
</evidence>
<feature type="transmembrane region" description="Helical" evidence="14">
    <location>
        <begin position="136"/>
        <end position="157"/>
    </location>
</feature>
<dbReference type="PANTHER" id="PTHR12646:SF0">
    <property type="entry name" value="DOL-P-MAN:MAN(5)GLCNAC(2)-PP-DOL ALPHA-1,3-MANNOSYLTRANSFERASE"/>
    <property type="match status" value="1"/>
</dbReference>
<evidence type="ECO:0000256" key="14">
    <source>
        <dbReference type="RuleBase" id="RU364047"/>
    </source>
</evidence>
<keyword evidence="6 14" id="KW-0808">Transferase</keyword>
<organism evidence="15 16">
    <name type="scientific">Trematosphaeria pertusa</name>
    <dbReference type="NCBI Taxonomy" id="390896"/>
    <lineage>
        <taxon>Eukaryota</taxon>
        <taxon>Fungi</taxon>
        <taxon>Dikarya</taxon>
        <taxon>Ascomycota</taxon>
        <taxon>Pezizomycotina</taxon>
        <taxon>Dothideomycetes</taxon>
        <taxon>Pleosporomycetidae</taxon>
        <taxon>Pleosporales</taxon>
        <taxon>Massarineae</taxon>
        <taxon>Trematosphaeriaceae</taxon>
        <taxon>Trematosphaeria</taxon>
    </lineage>
</organism>
<dbReference type="Pfam" id="PF05208">
    <property type="entry name" value="ALG3"/>
    <property type="match status" value="1"/>
</dbReference>
<feature type="transmembrane region" description="Helical" evidence="14">
    <location>
        <begin position="253"/>
        <end position="274"/>
    </location>
</feature>
<evidence type="ECO:0000256" key="4">
    <source>
        <dbReference type="ARBA" id="ARBA00015561"/>
    </source>
</evidence>
<feature type="transmembrane region" description="Helical" evidence="14">
    <location>
        <begin position="16"/>
        <end position="33"/>
    </location>
</feature>
<dbReference type="EC" id="2.4.1.258" evidence="3 14"/>
<evidence type="ECO:0000256" key="8">
    <source>
        <dbReference type="ARBA" id="ARBA00022824"/>
    </source>
</evidence>
<evidence type="ECO:0000256" key="5">
    <source>
        <dbReference type="ARBA" id="ARBA00022676"/>
    </source>
</evidence>
<dbReference type="UniPathway" id="UPA00378"/>